<dbReference type="OrthoDB" id="9803036at2"/>
<evidence type="ECO:0000313" key="1">
    <source>
        <dbReference type="EMBL" id="AHC16241.1"/>
    </source>
</evidence>
<reference evidence="1 2" key="1">
    <citation type="journal article" date="2015" name="Stand. Genomic Sci.">
        <title>Complete genome sequence and description of Salinispira pacifica gen. nov., sp. nov., a novel spirochaete isolated form a hypersaline microbial mat.</title>
        <authorList>
            <person name="Ben Hania W."/>
            <person name="Joseph M."/>
            <person name="Schumann P."/>
            <person name="Bunk B."/>
            <person name="Fiebig A."/>
            <person name="Sproer C."/>
            <person name="Klenk H.P."/>
            <person name="Fardeau M.L."/>
            <person name="Spring S."/>
        </authorList>
    </citation>
    <scope>NUCLEOTIDE SEQUENCE [LARGE SCALE GENOMIC DNA]</scope>
    <source>
        <strain evidence="1 2">L21-RPul-D2</strain>
    </source>
</reference>
<organism evidence="1 2">
    <name type="scientific">Salinispira pacifica</name>
    <dbReference type="NCBI Taxonomy" id="1307761"/>
    <lineage>
        <taxon>Bacteria</taxon>
        <taxon>Pseudomonadati</taxon>
        <taxon>Spirochaetota</taxon>
        <taxon>Spirochaetia</taxon>
        <taxon>Spirochaetales</taxon>
        <taxon>Spirochaetaceae</taxon>
        <taxon>Salinispira</taxon>
    </lineage>
</organism>
<gene>
    <name evidence="1" type="ORF">L21SP2_2893</name>
</gene>
<dbReference type="AlphaFoldDB" id="V5WM81"/>
<dbReference type="InterPro" id="IPR011004">
    <property type="entry name" value="Trimer_LpxA-like_sf"/>
</dbReference>
<dbReference type="SUPFAM" id="SSF51161">
    <property type="entry name" value="Trimeric LpxA-like enzymes"/>
    <property type="match status" value="1"/>
</dbReference>
<dbReference type="PANTHER" id="PTHR13061">
    <property type="entry name" value="DYNACTIN SUBUNIT P25"/>
    <property type="match status" value="1"/>
</dbReference>
<dbReference type="PANTHER" id="PTHR13061:SF29">
    <property type="entry name" value="GAMMA CARBONIC ANHYDRASE-LIKE 1, MITOCHONDRIAL-RELATED"/>
    <property type="match status" value="1"/>
</dbReference>
<dbReference type="RefSeq" id="WP_024269138.1">
    <property type="nucleotide sequence ID" value="NC_023035.1"/>
</dbReference>
<dbReference type="CDD" id="cd04645">
    <property type="entry name" value="LbH_gamma_CA_like"/>
    <property type="match status" value="1"/>
</dbReference>
<name>V5WM81_9SPIO</name>
<dbReference type="KEGG" id="slr:L21SP2_2893"/>
<dbReference type="InterPro" id="IPR001451">
    <property type="entry name" value="Hexapep"/>
</dbReference>
<dbReference type="eggNOG" id="COG0663">
    <property type="taxonomic scope" value="Bacteria"/>
</dbReference>
<dbReference type="InterPro" id="IPR047324">
    <property type="entry name" value="LbH_gamma_CA-like"/>
</dbReference>
<accession>V5WM81</accession>
<proteinExistence type="predicted"/>
<dbReference type="HOGENOM" id="CLU_064827_4_1_12"/>
<protein>
    <submittedName>
        <fullName evidence="1">Carbonic anhydrase, family 3</fullName>
    </submittedName>
</protein>
<dbReference type="EMBL" id="CP006939">
    <property type="protein sequence ID" value="AHC16241.1"/>
    <property type="molecule type" value="Genomic_DNA"/>
</dbReference>
<dbReference type="Gene3D" id="2.160.10.10">
    <property type="entry name" value="Hexapeptide repeat proteins"/>
    <property type="match status" value="1"/>
</dbReference>
<dbReference type="InterPro" id="IPR050484">
    <property type="entry name" value="Transf_Hexapept/Carb_Anhydrase"/>
</dbReference>
<evidence type="ECO:0000313" key="2">
    <source>
        <dbReference type="Proteomes" id="UP000018680"/>
    </source>
</evidence>
<dbReference type="STRING" id="1307761.L21SP2_2893"/>
<dbReference type="Pfam" id="PF00132">
    <property type="entry name" value="Hexapep"/>
    <property type="match status" value="1"/>
</dbReference>
<keyword evidence="2" id="KW-1185">Reference proteome</keyword>
<sequence length="173" mass="18154">MIHSLKGVSPDTKESRFIAWNVEVVGDVILGKDTGVWYSASLRGDMAPIRVGDRTNVQDNAVLHVDTDLPLEVGSGVTIGHSAILHGCRIGNDCLIGMGAIVLNGAEVGEGSVVGAGALVTEGKKFPPRSLIVGSPAKAVKEVDDQMLVKIQANARAYVDMARDHQEGCEPVG</sequence>
<dbReference type="Proteomes" id="UP000018680">
    <property type="component" value="Chromosome"/>
</dbReference>